<dbReference type="InterPro" id="IPR022492">
    <property type="entry name" value="Phosphomutase_MSMEG4193_put"/>
</dbReference>
<sequence>MPTVLLVRHGRSTSNTAGTLAGWTPGVLLDPTGEAQATALGRRLAAAGLTLAEIVTSPLERCVQTADLLAAPLEGAVPRSVHDGLGECRYGAWTGRPITELAKEELWKVVQDRPSEVRFPDSEAYEAESMAQMQERALAAVHETDARLRESHGPDAVWIAVSHGDVIKSIVSDASGARLDDFQRIHVDPASVSVVRYTSRKPFVLRVNDVGGDLTGLRPPERPAAPEGDAVVGGGAGAGADEAVG</sequence>
<organism evidence="2 3">
    <name type="scientific">Terrabacter aeriphilus</name>
    <dbReference type="NCBI Taxonomy" id="515662"/>
    <lineage>
        <taxon>Bacteria</taxon>
        <taxon>Bacillati</taxon>
        <taxon>Actinomycetota</taxon>
        <taxon>Actinomycetes</taxon>
        <taxon>Micrococcales</taxon>
        <taxon>Intrasporangiaceae</taxon>
        <taxon>Terrabacter</taxon>
    </lineage>
</organism>
<dbReference type="PANTHER" id="PTHR48100:SF2">
    <property type="entry name" value="CONSERVED PROTEIN"/>
    <property type="match status" value="1"/>
</dbReference>
<dbReference type="Pfam" id="PF00300">
    <property type="entry name" value="His_Phos_1"/>
    <property type="match status" value="1"/>
</dbReference>
<reference evidence="3" key="1">
    <citation type="journal article" date="2019" name="Int. J. Syst. Evol. Microbiol.">
        <title>The Global Catalogue of Microorganisms (GCM) 10K type strain sequencing project: providing services to taxonomists for standard genome sequencing and annotation.</title>
        <authorList>
            <consortium name="The Broad Institute Genomics Platform"/>
            <consortium name="The Broad Institute Genome Sequencing Center for Infectious Disease"/>
            <person name="Wu L."/>
            <person name="Ma J."/>
        </authorList>
    </citation>
    <scope>NUCLEOTIDE SEQUENCE [LARGE SCALE GENOMIC DNA]</scope>
    <source>
        <strain evidence="3">JCM 17687</strain>
    </source>
</reference>
<comment type="caution">
    <text evidence="2">The sequence shown here is derived from an EMBL/GenBank/DDBJ whole genome shotgun (WGS) entry which is preliminary data.</text>
</comment>
<dbReference type="RefSeq" id="WP_345508887.1">
    <property type="nucleotide sequence ID" value="NZ_BAABIW010000026.1"/>
</dbReference>
<dbReference type="NCBIfam" id="TIGR03848">
    <property type="entry name" value="MSMEG_4193"/>
    <property type="match status" value="1"/>
</dbReference>
<dbReference type="EMBL" id="BAABIW010000026">
    <property type="protein sequence ID" value="GAA5034741.1"/>
    <property type="molecule type" value="Genomic_DNA"/>
</dbReference>
<keyword evidence="3" id="KW-1185">Reference proteome</keyword>
<name>A0ABP9JKC6_9MICO</name>
<dbReference type="SMART" id="SM00855">
    <property type="entry name" value="PGAM"/>
    <property type="match status" value="1"/>
</dbReference>
<gene>
    <name evidence="2" type="ORF">GCM10023258_35850</name>
</gene>
<dbReference type="InterPro" id="IPR013078">
    <property type="entry name" value="His_Pase_superF_clade-1"/>
</dbReference>
<evidence type="ECO:0000313" key="2">
    <source>
        <dbReference type="EMBL" id="GAA5034741.1"/>
    </source>
</evidence>
<protein>
    <submittedName>
        <fullName evidence="2">Histidine phosphatase family protein</fullName>
    </submittedName>
</protein>
<dbReference type="CDD" id="cd07067">
    <property type="entry name" value="HP_PGM_like"/>
    <property type="match status" value="1"/>
</dbReference>
<dbReference type="Gene3D" id="3.40.50.1240">
    <property type="entry name" value="Phosphoglycerate mutase-like"/>
    <property type="match status" value="1"/>
</dbReference>
<proteinExistence type="predicted"/>
<dbReference type="PANTHER" id="PTHR48100">
    <property type="entry name" value="BROAD-SPECIFICITY PHOSPHATASE YOR283W-RELATED"/>
    <property type="match status" value="1"/>
</dbReference>
<evidence type="ECO:0000256" key="1">
    <source>
        <dbReference type="SAM" id="MobiDB-lite"/>
    </source>
</evidence>
<evidence type="ECO:0000313" key="3">
    <source>
        <dbReference type="Proteomes" id="UP001500427"/>
    </source>
</evidence>
<feature type="region of interest" description="Disordered" evidence="1">
    <location>
        <begin position="212"/>
        <end position="245"/>
    </location>
</feature>
<dbReference type="InterPro" id="IPR029033">
    <property type="entry name" value="His_PPase_superfam"/>
</dbReference>
<dbReference type="InterPro" id="IPR050275">
    <property type="entry name" value="PGM_Phosphatase"/>
</dbReference>
<dbReference type="SUPFAM" id="SSF53254">
    <property type="entry name" value="Phosphoglycerate mutase-like"/>
    <property type="match status" value="1"/>
</dbReference>
<accession>A0ABP9JKC6</accession>
<dbReference type="Proteomes" id="UP001500427">
    <property type="component" value="Unassembled WGS sequence"/>
</dbReference>